<dbReference type="EMBL" id="JAACJO010000007">
    <property type="protein sequence ID" value="KAF5355882.1"/>
    <property type="molecule type" value="Genomic_DNA"/>
</dbReference>
<evidence type="ECO:0000313" key="1">
    <source>
        <dbReference type="EMBL" id="KAF5355882.1"/>
    </source>
</evidence>
<reference evidence="1 2" key="1">
    <citation type="journal article" date="2020" name="ISME J.">
        <title>Uncovering the hidden diversity of litter-decomposition mechanisms in mushroom-forming fungi.</title>
        <authorList>
            <person name="Floudas D."/>
            <person name="Bentzer J."/>
            <person name="Ahren D."/>
            <person name="Johansson T."/>
            <person name="Persson P."/>
            <person name="Tunlid A."/>
        </authorList>
    </citation>
    <scope>NUCLEOTIDE SEQUENCE [LARGE SCALE GENOMIC DNA]</scope>
    <source>
        <strain evidence="1 2">CBS 146.42</strain>
    </source>
</reference>
<sequence length="443" mass="51897">MFVNNPKFWMDVKFTPVDKYNGRLFIEKSAPLNYNLEFDVLTPDWEKCKKTINLQLEALSQHFARLGTVALWQVENEAEIQYFLPHFPGWNTASSLTAIQISTTMPLFFKAPTPKSGEPFSSPWFPLGPRLRHLSSESKWAYMFPSNLSQLTTLELHDIDLELADCRKLFSETKQLEYLRLRFTRRSDHHHELHDFKIEELIELPSLAYFSIQLPNSINSKKCPCILPLFFMPHLKVLDVAREPDRCPASNGDLGHFHPRNAKQWNSPSSPFRKVRFHGEGWTWSENAFIPGYEDEDEDAGKATSKDPQFLKVIDLEWVDSFEANRWSYMYNDEPSSKLEVNLHWVSFTEFPESWDDENDADWGPIANSRISFLDVAKIMDRLASELKEEVILQLPVRFEEFELIWINGLRKRPDDVYIEYSDQVLDIRFDIREGGIDFPRNF</sequence>
<dbReference type="OrthoDB" id="3038402at2759"/>
<protein>
    <submittedName>
        <fullName evidence="1">Uncharacterized protein</fullName>
    </submittedName>
</protein>
<comment type="caution">
    <text evidence="1">The sequence shown here is derived from an EMBL/GenBank/DDBJ whole genome shotgun (WGS) entry which is preliminary data.</text>
</comment>
<dbReference type="AlphaFoldDB" id="A0A8H5DBG5"/>
<name>A0A8H5DBG5_9AGAR</name>
<organism evidence="1 2">
    <name type="scientific">Leucocoprinus leucothites</name>
    <dbReference type="NCBI Taxonomy" id="201217"/>
    <lineage>
        <taxon>Eukaryota</taxon>
        <taxon>Fungi</taxon>
        <taxon>Dikarya</taxon>
        <taxon>Basidiomycota</taxon>
        <taxon>Agaricomycotina</taxon>
        <taxon>Agaricomycetes</taxon>
        <taxon>Agaricomycetidae</taxon>
        <taxon>Agaricales</taxon>
        <taxon>Agaricineae</taxon>
        <taxon>Agaricaceae</taxon>
        <taxon>Leucocoprinus</taxon>
    </lineage>
</organism>
<gene>
    <name evidence="1" type="ORF">D9756_004107</name>
</gene>
<evidence type="ECO:0000313" key="2">
    <source>
        <dbReference type="Proteomes" id="UP000559027"/>
    </source>
</evidence>
<dbReference type="Proteomes" id="UP000559027">
    <property type="component" value="Unassembled WGS sequence"/>
</dbReference>
<proteinExistence type="predicted"/>
<accession>A0A8H5DBG5</accession>
<keyword evidence="2" id="KW-1185">Reference proteome</keyword>
<dbReference type="SUPFAM" id="SSF52047">
    <property type="entry name" value="RNI-like"/>
    <property type="match status" value="1"/>
</dbReference>